<dbReference type="InterPro" id="IPR001764">
    <property type="entry name" value="Glyco_hydro_3_N"/>
</dbReference>
<dbReference type="GO" id="GO:0008422">
    <property type="term" value="F:beta-glucosidase activity"/>
    <property type="evidence" value="ECO:0007669"/>
    <property type="project" value="UniProtKB-EC"/>
</dbReference>
<dbReference type="Gene3D" id="3.40.50.1700">
    <property type="entry name" value="Glycoside hydrolase family 3 C-terminal domain"/>
    <property type="match status" value="1"/>
</dbReference>
<reference evidence="6" key="1">
    <citation type="journal article" date="2021" name="PeerJ">
        <title>Extensive microbial diversity within the chicken gut microbiome revealed by metagenomics and culture.</title>
        <authorList>
            <person name="Gilroy R."/>
            <person name="Ravi A."/>
            <person name="Getino M."/>
            <person name="Pursley I."/>
            <person name="Horton D.L."/>
            <person name="Alikhan N.F."/>
            <person name="Baker D."/>
            <person name="Gharbi K."/>
            <person name="Hall N."/>
            <person name="Watson M."/>
            <person name="Adriaenssens E.M."/>
            <person name="Foster-Nyarko E."/>
            <person name="Jarju S."/>
            <person name="Secka A."/>
            <person name="Antonio M."/>
            <person name="Oren A."/>
            <person name="Chaudhuri R.R."/>
            <person name="La Ragione R."/>
            <person name="Hildebrand F."/>
            <person name="Pallen M.J."/>
        </authorList>
    </citation>
    <scope>NUCLEOTIDE SEQUENCE</scope>
    <source>
        <strain evidence="6">CHK183-1962</strain>
    </source>
</reference>
<dbReference type="NCBIfam" id="NF011678">
    <property type="entry name" value="PRK15098.1"/>
    <property type="match status" value="1"/>
</dbReference>
<dbReference type="GO" id="GO:0005975">
    <property type="term" value="P:carbohydrate metabolic process"/>
    <property type="evidence" value="ECO:0007669"/>
    <property type="project" value="InterPro"/>
</dbReference>
<comment type="caution">
    <text evidence="6">The sequence shown here is derived from an EMBL/GenBank/DDBJ whole genome shotgun (WGS) entry which is preliminary data.</text>
</comment>
<dbReference type="InterPro" id="IPR017853">
    <property type="entry name" value="GH"/>
</dbReference>
<dbReference type="InterPro" id="IPR002772">
    <property type="entry name" value="Glyco_hydro_3_C"/>
</dbReference>
<evidence type="ECO:0000256" key="3">
    <source>
        <dbReference type="ARBA" id="ARBA00023277"/>
    </source>
</evidence>
<keyword evidence="2 4" id="KW-0378">Hydrolase</keyword>
<keyword evidence="3" id="KW-0119">Carbohydrate metabolism</keyword>
<evidence type="ECO:0000256" key="1">
    <source>
        <dbReference type="ARBA" id="ARBA00005336"/>
    </source>
</evidence>
<dbReference type="PRINTS" id="PR00133">
    <property type="entry name" value="GLHYDRLASE3"/>
</dbReference>
<dbReference type="InterPro" id="IPR013783">
    <property type="entry name" value="Ig-like_fold"/>
</dbReference>
<evidence type="ECO:0000256" key="2">
    <source>
        <dbReference type="ARBA" id="ARBA00022801"/>
    </source>
</evidence>
<proteinExistence type="inferred from homology"/>
<protein>
    <submittedName>
        <fullName evidence="6">Beta-glucosidase BglX</fullName>
        <ecNumber evidence="6">3.2.1.21</ecNumber>
    </submittedName>
</protein>
<dbReference type="AlphaFoldDB" id="A0A9D1XDE3"/>
<organism evidence="6 7">
    <name type="scientific">Candidatus Fusicatenibacter merdavium</name>
    <dbReference type="NCBI Taxonomy" id="2838600"/>
    <lineage>
        <taxon>Bacteria</taxon>
        <taxon>Bacillati</taxon>
        <taxon>Bacillota</taxon>
        <taxon>Clostridia</taxon>
        <taxon>Lachnospirales</taxon>
        <taxon>Lachnospiraceae</taxon>
        <taxon>Fusicatenibacter</taxon>
    </lineage>
</organism>
<dbReference type="SUPFAM" id="SSF52279">
    <property type="entry name" value="Beta-D-glucan exohydrolase, C-terminal domain"/>
    <property type="match status" value="1"/>
</dbReference>
<evidence type="ECO:0000313" key="7">
    <source>
        <dbReference type="Proteomes" id="UP000886890"/>
    </source>
</evidence>
<comment type="similarity">
    <text evidence="1 4">Belongs to the glycosyl hydrolase 3 family.</text>
</comment>
<dbReference type="EMBL" id="DXEK01000122">
    <property type="protein sequence ID" value="HIX77372.1"/>
    <property type="molecule type" value="Genomic_DNA"/>
</dbReference>
<evidence type="ECO:0000256" key="4">
    <source>
        <dbReference type="RuleBase" id="RU361161"/>
    </source>
</evidence>
<dbReference type="FunFam" id="2.60.40.10:FF:000495">
    <property type="entry name" value="Periplasmic beta-glucosidase"/>
    <property type="match status" value="1"/>
</dbReference>
<reference evidence="6" key="2">
    <citation type="submission" date="2021-04" db="EMBL/GenBank/DDBJ databases">
        <authorList>
            <person name="Gilroy R."/>
        </authorList>
    </citation>
    <scope>NUCLEOTIDE SEQUENCE</scope>
    <source>
        <strain evidence="6">CHK183-1962</strain>
    </source>
</reference>
<dbReference type="EC" id="3.2.1.21" evidence="6"/>
<dbReference type="Gene3D" id="2.60.40.10">
    <property type="entry name" value="Immunoglobulins"/>
    <property type="match status" value="1"/>
</dbReference>
<dbReference type="InterPro" id="IPR036881">
    <property type="entry name" value="Glyco_hydro_3_C_sf"/>
</dbReference>
<accession>A0A9D1XDE3</accession>
<dbReference type="SMART" id="SM01217">
    <property type="entry name" value="Fn3_like"/>
    <property type="match status" value="1"/>
</dbReference>
<dbReference type="InterPro" id="IPR036962">
    <property type="entry name" value="Glyco_hydro_3_N_sf"/>
</dbReference>
<dbReference type="InterPro" id="IPR019800">
    <property type="entry name" value="Glyco_hydro_3_AS"/>
</dbReference>
<evidence type="ECO:0000313" key="6">
    <source>
        <dbReference type="EMBL" id="HIX77372.1"/>
    </source>
</evidence>
<feature type="domain" description="Fibronectin type III-like" evidence="5">
    <location>
        <begin position="672"/>
        <end position="741"/>
    </location>
</feature>
<evidence type="ECO:0000259" key="5">
    <source>
        <dbReference type="SMART" id="SM01217"/>
    </source>
</evidence>
<dbReference type="Pfam" id="PF01915">
    <property type="entry name" value="Glyco_hydro_3_C"/>
    <property type="match status" value="1"/>
</dbReference>
<sequence length="752" mass="83112">MKIYFLIPTFYEQKAEEVAMDHKKLETLLHDMTLREKIGQVFQISGQLLAEDSAAMGPMQEMGVTQEDVLLAGTVLGVFGAEKICKIQKEYMEHHPHHIPLIFMLDVINGYRTVYPIPLAQGASFLPELSGKCAQMAAREAAAAGLHVTFSPMTDLVRDARWGRVMESTGEDVYLNGQFAKAMTGGYQGEDLAGEETLGACVKHFAGYGAPDAGRDYNTVQLTERTFREYYLPAYQAAVDAGVALVMTSFNTVNDIPATVNKKLMREILRDEMGFDGVLISDFGAIGETVAHGLSSDRADAARRALEAGVDIDMMSGVYPEKLEQLIRGGKVSEDLLDEAVMRILELKNKLGLFENPFKGADPEKEKTVILCEEHRALAREAAERSFVLLKNDGAFLPLKKGEKVALIGPYVSRKQLLGGWSFLGDAEDTVTVEEAARKLAPEWEFIFAKGCPVLDPGTKLVGFGSCEENEDEDQDAMWKAACDAAREADKVVLFLGEHFLQTGEATSRGILELPQIQQKLLREITAINPDTAVVLFNGRPLDLRVVNENAKAILEAWMPGTEGGPALIRTLTGASEPSGRLPMSFPYCVGQVPVHYDEFPTGRPYHAPDENRFLSKYLDIPNQPLYPFGYGMGYTTFSVSEVDLDREEMTRGESVTAKVTVRNTGDRPGTDVIQLYLHDVAASVVRPVKQMKGYQRITLEPGEETEVAFEIREEMLRFYTADGTWDSEPGVFEVMIGESSATESKKSFLLR</sequence>
<dbReference type="Proteomes" id="UP000886890">
    <property type="component" value="Unassembled WGS sequence"/>
</dbReference>
<dbReference type="PROSITE" id="PS00775">
    <property type="entry name" value="GLYCOSYL_HYDROL_F3"/>
    <property type="match status" value="1"/>
</dbReference>
<dbReference type="PANTHER" id="PTHR42715">
    <property type="entry name" value="BETA-GLUCOSIDASE"/>
    <property type="match status" value="1"/>
</dbReference>
<keyword evidence="4 6" id="KW-0326">Glycosidase</keyword>
<dbReference type="SUPFAM" id="SSF51445">
    <property type="entry name" value="(Trans)glycosidases"/>
    <property type="match status" value="1"/>
</dbReference>
<dbReference type="PANTHER" id="PTHR42715:SF10">
    <property type="entry name" value="BETA-GLUCOSIDASE"/>
    <property type="match status" value="1"/>
</dbReference>
<dbReference type="Gene3D" id="3.20.20.300">
    <property type="entry name" value="Glycoside hydrolase, family 3, N-terminal domain"/>
    <property type="match status" value="1"/>
</dbReference>
<dbReference type="Pfam" id="PF00933">
    <property type="entry name" value="Glyco_hydro_3"/>
    <property type="match status" value="1"/>
</dbReference>
<gene>
    <name evidence="6" type="primary">bglX</name>
    <name evidence="6" type="ORF">H9734_07245</name>
</gene>
<name>A0A9D1XDE3_9FIRM</name>
<dbReference type="InterPro" id="IPR026891">
    <property type="entry name" value="Fn3-like"/>
</dbReference>
<dbReference type="InterPro" id="IPR050288">
    <property type="entry name" value="Cellulose_deg_GH3"/>
</dbReference>
<dbReference type="Pfam" id="PF14310">
    <property type="entry name" value="Fn3-like"/>
    <property type="match status" value="1"/>
</dbReference>